<proteinExistence type="inferred from homology"/>
<feature type="domain" description="MotA/TolQ/ExbB proton channel" evidence="8">
    <location>
        <begin position="106"/>
        <end position="213"/>
    </location>
</feature>
<keyword evidence="5 7" id="KW-0472">Membrane</keyword>
<comment type="similarity">
    <text evidence="6">Belongs to the exbB/tolQ family.</text>
</comment>
<dbReference type="Pfam" id="PF01618">
    <property type="entry name" value="MotA_ExbB"/>
    <property type="match status" value="1"/>
</dbReference>
<evidence type="ECO:0000313" key="10">
    <source>
        <dbReference type="Proteomes" id="UP000255423"/>
    </source>
</evidence>
<dbReference type="Proteomes" id="UP000255423">
    <property type="component" value="Unassembled WGS sequence"/>
</dbReference>
<feature type="transmembrane region" description="Helical" evidence="7">
    <location>
        <begin position="20"/>
        <end position="42"/>
    </location>
</feature>
<feature type="transmembrane region" description="Helical" evidence="7">
    <location>
        <begin position="176"/>
        <end position="196"/>
    </location>
</feature>
<dbReference type="EMBL" id="UHJL01000002">
    <property type="protein sequence ID" value="SUQ24166.1"/>
    <property type="molecule type" value="Genomic_DNA"/>
</dbReference>
<keyword evidence="2" id="KW-1003">Cell membrane</keyword>
<sequence>MTDFHYIFIESLRNTYEAGGVVMLPILLSGVVGFYFLFSSWFRIGSDFFRKDITKVVRRMQRGLTGERAVVGTESSSDEQRVQTTLTNLRKRGGFLSRELSYAIEIAQKNYDEFRDYMQVRMMKSVRYMEQGNHIVSVMAAAAPLLGLLGTVTGMVSTFEVITLYGNQNPVLMADGISEALISTQSGLLIAFPLTLMKQRLDERIEILKQEMELGATVIDNYFATRAGQRHCEP</sequence>
<evidence type="ECO:0000256" key="4">
    <source>
        <dbReference type="ARBA" id="ARBA00022989"/>
    </source>
</evidence>
<dbReference type="InterPro" id="IPR002898">
    <property type="entry name" value="MotA_ExbB_proton_chnl"/>
</dbReference>
<reference evidence="9 10" key="1">
    <citation type="submission" date="2017-08" db="EMBL/GenBank/DDBJ databases">
        <authorList>
            <person name="de Groot N.N."/>
        </authorList>
    </citation>
    <scope>NUCLEOTIDE SEQUENCE [LARGE SCALE GENOMIC DNA]</scope>
    <source>
        <strain evidence="9 10">HM2</strain>
    </source>
</reference>
<dbReference type="GO" id="GO:0005886">
    <property type="term" value="C:plasma membrane"/>
    <property type="evidence" value="ECO:0007669"/>
    <property type="project" value="UniProtKB-SubCell"/>
</dbReference>
<dbReference type="PANTHER" id="PTHR30625:SF11">
    <property type="entry name" value="MOTA_TOLQ_EXBB PROTON CHANNEL DOMAIN-CONTAINING PROTEIN"/>
    <property type="match status" value="1"/>
</dbReference>
<gene>
    <name evidence="9" type="ORF">SAMN05661053_1559</name>
</gene>
<evidence type="ECO:0000259" key="8">
    <source>
        <dbReference type="Pfam" id="PF01618"/>
    </source>
</evidence>
<evidence type="ECO:0000256" key="5">
    <source>
        <dbReference type="ARBA" id="ARBA00023136"/>
    </source>
</evidence>
<evidence type="ECO:0000256" key="3">
    <source>
        <dbReference type="ARBA" id="ARBA00022692"/>
    </source>
</evidence>
<dbReference type="InterPro" id="IPR050790">
    <property type="entry name" value="ExbB/TolQ_transport"/>
</dbReference>
<feature type="transmembrane region" description="Helical" evidence="7">
    <location>
        <begin position="132"/>
        <end position="156"/>
    </location>
</feature>
<keyword evidence="4 7" id="KW-1133">Transmembrane helix</keyword>
<evidence type="ECO:0000256" key="7">
    <source>
        <dbReference type="SAM" id="Phobius"/>
    </source>
</evidence>
<evidence type="ECO:0000256" key="2">
    <source>
        <dbReference type="ARBA" id="ARBA00022475"/>
    </source>
</evidence>
<keyword evidence="6" id="KW-0813">Transport</keyword>
<organism evidence="9 10">
    <name type="scientific">Fibrobacter succinogenes</name>
    <name type="common">Bacteroides succinogenes</name>
    <dbReference type="NCBI Taxonomy" id="833"/>
    <lineage>
        <taxon>Bacteria</taxon>
        <taxon>Pseudomonadati</taxon>
        <taxon>Fibrobacterota</taxon>
        <taxon>Fibrobacteria</taxon>
        <taxon>Fibrobacterales</taxon>
        <taxon>Fibrobacteraceae</taxon>
        <taxon>Fibrobacter</taxon>
    </lineage>
</organism>
<name>A0A380S6H5_FIBSU</name>
<protein>
    <submittedName>
        <fullName evidence="9">Biopolymer transport protein ExbB/TolQ</fullName>
    </submittedName>
</protein>
<accession>A0A380S6H5</accession>
<dbReference type="AlphaFoldDB" id="A0A380S6H5"/>
<evidence type="ECO:0000256" key="6">
    <source>
        <dbReference type="RuleBase" id="RU004057"/>
    </source>
</evidence>
<comment type="subcellular location">
    <subcellularLocation>
        <location evidence="1">Cell membrane</location>
        <topology evidence="1">Multi-pass membrane protein</topology>
    </subcellularLocation>
    <subcellularLocation>
        <location evidence="6">Membrane</location>
        <topology evidence="6">Multi-pass membrane protein</topology>
    </subcellularLocation>
</comment>
<dbReference type="PANTHER" id="PTHR30625">
    <property type="entry name" value="PROTEIN TOLQ"/>
    <property type="match status" value="1"/>
</dbReference>
<dbReference type="OMA" id="MNEGMLE"/>
<evidence type="ECO:0000313" key="9">
    <source>
        <dbReference type="EMBL" id="SUQ24166.1"/>
    </source>
</evidence>
<dbReference type="RefSeq" id="WP_014545653.1">
    <property type="nucleotide sequence ID" value="NZ_UHJL01000002.1"/>
</dbReference>
<keyword evidence="3 7" id="KW-0812">Transmembrane</keyword>
<keyword evidence="6" id="KW-0653">Protein transport</keyword>
<dbReference type="GO" id="GO:0017038">
    <property type="term" value="P:protein import"/>
    <property type="evidence" value="ECO:0007669"/>
    <property type="project" value="TreeGrafter"/>
</dbReference>
<evidence type="ECO:0000256" key="1">
    <source>
        <dbReference type="ARBA" id="ARBA00004651"/>
    </source>
</evidence>